<dbReference type="InterPro" id="IPR011008">
    <property type="entry name" value="Dimeric_a/b-barrel"/>
</dbReference>
<protein>
    <recommendedName>
        <fullName evidence="1">ABM domain-containing protein</fullName>
    </recommendedName>
</protein>
<gene>
    <name evidence="2" type="ORF">GCM10008015_09660</name>
</gene>
<evidence type="ECO:0000313" key="2">
    <source>
        <dbReference type="EMBL" id="GGA70990.1"/>
    </source>
</evidence>
<dbReference type="InterPro" id="IPR050744">
    <property type="entry name" value="AI-2_Isomerase_LsrG"/>
</dbReference>
<dbReference type="PANTHER" id="PTHR33336:SF3">
    <property type="entry name" value="ABM DOMAIN-CONTAINING PROTEIN"/>
    <property type="match status" value="1"/>
</dbReference>
<organism evidence="2 3">
    <name type="scientific">Flavobacterium palustre</name>
    <dbReference type="NCBI Taxonomy" id="1476463"/>
    <lineage>
        <taxon>Bacteria</taxon>
        <taxon>Pseudomonadati</taxon>
        <taxon>Bacteroidota</taxon>
        <taxon>Flavobacteriia</taxon>
        <taxon>Flavobacteriales</taxon>
        <taxon>Flavobacteriaceae</taxon>
        <taxon>Flavobacterium</taxon>
    </lineage>
</organism>
<evidence type="ECO:0000313" key="3">
    <source>
        <dbReference type="Proteomes" id="UP000658793"/>
    </source>
</evidence>
<dbReference type="Proteomes" id="UP000658793">
    <property type="component" value="Unassembled WGS sequence"/>
</dbReference>
<comment type="caution">
    <text evidence="2">The sequence shown here is derived from an EMBL/GenBank/DDBJ whole genome shotgun (WGS) entry which is preliminary data.</text>
</comment>
<feature type="domain" description="ABM" evidence="1">
    <location>
        <begin position="27"/>
        <end position="94"/>
    </location>
</feature>
<dbReference type="SUPFAM" id="SSF54909">
    <property type="entry name" value="Dimeric alpha+beta barrel"/>
    <property type="match status" value="1"/>
</dbReference>
<evidence type="ECO:0000259" key="1">
    <source>
        <dbReference type="Pfam" id="PF03992"/>
    </source>
</evidence>
<name>A0ABQ1HDK2_9FLAO</name>
<dbReference type="InterPro" id="IPR007138">
    <property type="entry name" value="ABM_dom"/>
</dbReference>
<sequence>MITENCSIFKDDFSDYLKPNFKIYSIMISITAIIKSKKENIEEVKKMVHNLVSNTRREAACVRYDLHYTENVFIIWEEWKDQAGLDIHNNQSYLINFIADSETLLAAPIQVYKTTQVM</sequence>
<dbReference type="Pfam" id="PF03992">
    <property type="entry name" value="ABM"/>
    <property type="match status" value="1"/>
</dbReference>
<proteinExistence type="predicted"/>
<dbReference type="PANTHER" id="PTHR33336">
    <property type="entry name" value="QUINOL MONOOXYGENASE YGIN-RELATED"/>
    <property type="match status" value="1"/>
</dbReference>
<accession>A0ABQ1HDK2</accession>
<dbReference type="EMBL" id="BMGA01000002">
    <property type="protein sequence ID" value="GGA70990.1"/>
    <property type="molecule type" value="Genomic_DNA"/>
</dbReference>
<keyword evidence="3" id="KW-1185">Reference proteome</keyword>
<reference evidence="3" key="1">
    <citation type="journal article" date="2019" name="Int. J. Syst. Evol. Microbiol.">
        <title>The Global Catalogue of Microorganisms (GCM) 10K type strain sequencing project: providing services to taxonomists for standard genome sequencing and annotation.</title>
        <authorList>
            <consortium name="The Broad Institute Genomics Platform"/>
            <consortium name="The Broad Institute Genome Sequencing Center for Infectious Disease"/>
            <person name="Wu L."/>
            <person name="Ma J."/>
        </authorList>
    </citation>
    <scope>NUCLEOTIDE SEQUENCE [LARGE SCALE GENOMIC DNA]</scope>
    <source>
        <strain evidence="3">CGMCC 1.12811</strain>
    </source>
</reference>
<dbReference type="Gene3D" id="3.30.70.100">
    <property type="match status" value="1"/>
</dbReference>